<name>A0A6G0XHP0_9STRA</name>
<feature type="compositionally biased region" description="Low complexity" evidence="2">
    <location>
        <begin position="117"/>
        <end position="131"/>
    </location>
</feature>
<dbReference type="InterPro" id="IPR029488">
    <property type="entry name" value="Hmw/CFAP97"/>
</dbReference>
<dbReference type="PROSITE" id="PS50096">
    <property type="entry name" value="IQ"/>
    <property type="match status" value="4"/>
</dbReference>
<dbReference type="SMART" id="SM00015">
    <property type="entry name" value="IQ"/>
    <property type="match status" value="4"/>
</dbReference>
<dbReference type="EMBL" id="VJMJ01000063">
    <property type="protein sequence ID" value="KAF0739650.1"/>
    <property type="molecule type" value="Genomic_DNA"/>
</dbReference>
<dbReference type="PANTHER" id="PTHR23035">
    <property type="entry name" value="CILIA- AND FLAGELLA-ASSOCIATED PROTEIN 97-RELATED"/>
    <property type="match status" value="1"/>
</dbReference>
<dbReference type="AlphaFoldDB" id="A0A6G0XHP0"/>
<evidence type="ECO:0000313" key="3">
    <source>
        <dbReference type="EMBL" id="KAF0739650.1"/>
    </source>
</evidence>
<keyword evidence="4" id="KW-1185">Reference proteome</keyword>
<evidence type="ECO:0000256" key="2">
    <source>
        <dbReference type="SAM" id="MobiDB-lite"/>
    </source>
</evidence>
<dbReference type="VEuPathDB" id="FungiDB:AeMF1_009763"/>
<protein>
    <submittedName>
        <fullName evidence="3">Uncharacterized protein</fullName>
    </submittedName>
</protein>
<feature type="compositionally biased region" description="Acidic residues" evidence="2">
    <location>
        <begin position="210"/>
        <end position="220"/>
    </location>
</feature>
<accession>A0A6G0XHP0</accession>
<feature type="region of interest" description="Disordered" evidence="2">
    <location>
        <begin position="236"/>
        <end position="319"/>
    </location>
</feature>
<dbReference type="Pfam" id="PF00612">
    <property type="entry name" value="IQ"/>
    <property type="match status" value="2"/>
</dbReference>
<dbReference type="Pfam" id="PF13879">
    <property type="entry name" value="Hmw_CFAP97"/>
    <property type="match status" value="1"/>
</dbReference>
<evidence type="ECO:0000256" key="1">
    <source>
        <dbReference type="ARBA" id="ARBA00008315"/>
    </source>
</evidence>
<reference evidence="3 4" key="1">
    <citation type="submission" date="2019-07" db="EMBL/GenBank/DDBJ databases">
        <title>Genomics analysis of Aphanomyces spp. identifies a new class of oomycete effector associated with host adaptation.</title>
        <authorList>
            <person name="Gaulin E."/>
        </authorList>
    </citation>
    <scope>NUCLEOTIDE SEQUENCE [LARGE SCALE GENOMIC DNA]</scope>
    <source>
        <strain evidence="3 4">ATCC 201684</strain>
    </source>
</reference>
<evidence type="ECO:0000313" key="4">
    <source>
        <dbReference type="Proteomes" id="UP000481153"/>
    </source>
</evidence>
<feature type="compositionally biased region" description="Low complexity" evidence="2">
    <location>
        <begin position="283"/>
        <end position="292"/>
    </location>
</feature>
<feature type="region of interest" description="Disordered" evidence="2">
    <location>
        <begin position="191"/>
        <end position="220"/>
    </location>
</feature>
<feature type="region of interest" description="Disordered" evidence="2">
    <location>
        <begin position="100"/>
        <end position="136"/>
    </location>
</feature>
<comment type="caution">
    <text evidence="3">The sequence shown here is derived from an EMBL/GenBank/DDBJ whole genome shotgun (WGS) entry which is preliminary data.</text>
</comment>
<dbReference type="InterPro" id="IPR000048">
    <property type="entry name" value="IQ_motif_EF-hand-BS"/>
</dbReference>
<organism evidence="3 4">
    <name type="scientific">Aphanomyces euteiches</name>
    <dbReference type="NCBI Taxonomy" id="100861"/>
    <lineage>
        <taxon>Eukaryota</taxon>
        <taxon>Sar</taxon>
        <taxon>Stramenopiles</taxon>
        <taxon>Oomycota</taxon>
        <taxon>Saprolegniomycetes</taxon>
        <taxon>Saprolegniales</taxon>
        <taxon>Verrucalvaceae</taxon>
        <taxon>Aphanomyces</taxon>
    </lineage>
</organism>
<gene>
    <name evidence="3" type="ORF">Ae201684_004823</name>
</gene>
<dbReference type="Gene3D" id="1.20.5.190">
    <property type="match status" value="1"/>
</dbReference>
<dbReference type="PANTHER" id="PTHR23035:SF2">
    <property type="entry name" value="KIAA1430 HOMOLOGUE"/>
    <property type="match status" value="1"/>
</dbReference>
<sequence length="709" mass="79245">MHRAEKTSSKICRDRELDLVKSIHHKKLEETRSAIDTSKPKTSSMYHMKRNKRRERLLKEQAVEIHRNNHLLVHRMKDVLECSAWEFHPCTSVNDTSYTVYHSPRSPRKPPGPPPASSTSPSKSRKAPAASLNAPFRSRQLKQIKSENAAHQQRLRQSQTHYKNAQLSKEYKQSVKYLESICAFPLIQGGGGGATSPHHRTPKPPPPLLLDEDDDDDDEDNLLEFYNMTLPTIHIPKEPKNTAANGTSLPHLSPSTFSSSGGGGGVPKLKCYMGPQQPPRPRLPSLDPLSPRFKWGPHGAPHLEPTPPPPSASQSEDENAYNLKQCRRIDGVEFVVAALSGQTYGLVLQAHETKAKHRRHMYELFASKDHILELLEGSASSVADEFSVHGISNMLCDKLRYAPSVLSIPLTLPRPSESLQTSIFCRFELVSLADNLPPFVVSMASTEDGSLCFTTEHPTTQESHRLIISAADIVAFLKSHQATPGRIETLEDAAVAALPFLNVAANGRLTLQVREKTAVKAKPEPCPSERAQAAATIQATMRAAILRKLFLDKKNAVHVIKTTYLRRLHQAKRAKKRQHQPIVLKGSSKEFKLSSTITAAVTIQRFVRGFLARHMVHEALERQRILQERLVERGVRKIQAHVRGANVRRQSLRQYSQRDKGEAWPQEIHVDATAAATAAATLIQKRIRGTLARKSRRMMSSISEDSTRM</sequence>
<dbReference type="Proteomes" id="UP000481153">
    <property type="component" value="Unassembled WGS sequence"/>
</dbReference>
<dbReference type="InterPro" id="IPR038791">
    <property type="entry name" value="Cfap97/Hemingway"/>
</dbReference>
<proteinExistence type="inferred from homology"/>
<comment type="similarity">
    <text evidence="1">Belongs to the CFAP97 family.</text>
</comment>